<evidence type="ECO:0000313" key="17">
    <source>
        <dbReference type="Proteomes" id="UP001597041"/>
    </source>
</evidence>
<keyword evidence="13 14" id="KW-0472">Membrane</keyword>
<dbReference type="Gene3D" id="1.10.287.130">
    <property type="match status" value="1"/>
</dbReference>
<dbReference type="InterPro" id="IPR003661">
    <property type="entry name" value="HisK_dim/P_dom"/>
</dbReference>
<keyword evidence="8" id="KW-0547">Nucleotide-binding</keyword>
<dbReference type="Gene3D" id="3.30.565.10">
    <property type="entry name" value="Histidine kinase-like ATPase, C-terminal domain"/>
    <property type="match status" value="1"/>
</dbReference>
<dbReference type="InterPro" id="IPR004358">
    <property type="entry name" value="Sig_transdc_His_kin-like_C"/>
</dbReference>
<keyword evidence="11 14" id="KW-1133">Transmembrane helix</keyword>
<dbReference type="Gene3D" id="6.10.340.10">
    <property type="match status" value="1"/>
</dbReference>
<dbReference type="Gene3D" id="3.30.450.20">
    <property type="entry name" value="PAS domain"/>
    <property type="match status" value="1"/>
</dbReference>
<dbReference type="InterPro" id="IPR033479">
    <property type="entry name" value="dCache_1"/>
</dbReference>
<dbReference type="GO" id="GO:0005524">
    <property type="term" value="F:ATP binding"/>
    <property type="evidence" value="ECO:0007669"/>
    <property type="project" value="UniProtKB-KW"/>
</dbReference>
<dbReference type="InterPro" id="IPR036097">
    <property type="entry name" value="HisK_dim/P_sf"/>
</dbReference>
<dbReference type="EMBL" id="JBHTKK010000028">
    <property type="protein sequence ID" value="MFD1067796.1"/>
    <property type="molecule type" value="Genomic_DNA"/>
</dbReference>
<comment type="subcellular location">
    <subcellularLocation>
        <location evidence="2">Cell membrane</location>
        <topology evidence="2">Multi-pass membrane protein</topology>
    </subcellularLocation>
</comment>
<evidence type="ECO:0000259" key="15">
    <source>
        <dbReference type="PROSITE" id="PS50109"/>
    </source>
</evidence>
<dbReference type="Proteomes" id="UP001597041">
    <property type="component" value="Unassembled WGS sequence"/>
</dbReference>
<dbReference type="Pfam" id="PF02743">
    <property type="entry name" value="dCache_1"/>
    <property type="match status" value="1"/>
</dbReference>
<dbReference type="Pfam" id="PF02518">
    <property type="entry name" value="HATPase_c"/>
    <property type="match status" value="1"/>
</dbReference>
<evidence type="ECO:0000256" key="3">
    <source>
        <dbReference type="ARBA" id="ARBA00012438"/>
    </source>
</evidence>
<evidence type="ECO:0000256" key="10">
    <source>
        <dbReference type="ARBA" id="ARBA00022840"/>
    </source>
</evidence>
<dbReference type="EC" id="2.7.13.3" evidence="3"/>
<keyword evidence="5" id="KW-0597">Phosphoprotein</keyword>
<sequence length="886" mass="102573">MKKKKQRHPRSFKKELIYSFVSISFISILLLGVFQIYQLSSLVDENQENQAQTTKFLKNYITSYIQDYQKAIETRVPEIREDMQNNQYEQIQDKLLSIRQTYPGFVNLYVGDSDGQSVVFSPEVTEEGRAVDNQDFSDRGYYQNLMEQKETVISSVFMGRGGTNQLLITIATPLLNEQGEMDGYILGALDLSALEQYITNRNVGTEGYAVVLDQNNNVIVHPGLDERSQVVDWNDSPVVQHMKDQNQAAGGAYFTLDEGDSKEYITYETMEDLDGWRVWVARPAAAISNTYVNAIITIILFILLTAVVMTGFSFILTERLEKSIRNLLEYIKEYTRGYKNKLFVTRQIEGPREMEELSHHFNHMIHEIEKNRLELMQLNADLESRVQDRTTDLENKNIELNTVNQLITSVSTDKDIMNFIQFCLTQIKSAIPHPIRILFQGYSITAGDITVQPNRDQYVQEWMNQKNFYVEKINIVPDQVGYFIVEWRHEKTMGEGNKEFLQTFANSLSIMLENKLLFERYRQKHAEFDAILESMSEGLMLLNNDRQVHYVNDFFQKEINEWSLSHQELLQMKDVYHCFMTTFNVKKQQLNRFFDNEEGYLKLEKELPAGKKKYFMLYKFLVMSEETKMGEGLLLRDITKEEEIDTLKNNLISLASHEFKTPITNIKGSVETLLRPEVEWDAAFQTELLEGVHEDIERIQHLVNDWMDISKIESGTMYVEPDYIRADDVIESSIDQIPESLRKDAVITFNNQNEESRYIYADKHRIQQVLINLLTNALRYNDEAKKVIQVTLQTEGKETVIAVEDNGIGISDNHIKKIFNRFYQVDITATRRTGGTGLGLSICQGIMEAHHGRVEVSSIPGEGSVFKLYFSERDGDSFETENLHSG</sequence>
<comment type="catalytic activity">
    <reaction evidence="1">
        <text>ATP + protein L-histidine = ADP + protein N-phospho-L-histidine.</text>
        <dbReference type="EC" id="2.7.13.3"/>
    </reaction>
</comment>
<dbReference type="PANTHER" id="PTHR45453">
    <property type="entry name" value="PHOSPHATE REGULON SENSOR PROTEIN PHOR"/>
    <property type="match status" value="1"/>
</dbReference>
<feature type="domain" description="Histidine kinase" evidence="15">
    <location>
        <begin position="654"/>
        <end position="874"/>
    </location>
</feature>
<reference evidence="17" key="1">
    <citation type="journal article" date="2019" name="Int. J. Syst. Evol. Microbiol.">
        <title>The Global Catalogue of Microorganisms (GCM) 10K type strain sequencing project: providing services to taxonomists for standard genome sequencing and annotation.</title>
        <authorList>
            <consortium name="The Broad Institute Genomics Platform"/>
            <consortium name="The Broad Institute Genome Sequencing Center for Infectious Disease"/>
            <person name="Wu L."/>
            <person name="Ma J."/>
        </authorList>
    </citation>
    <scope>NUCLEOTIDE SEQUENCE [LARGE SCALE GENOMIC DNA]</scope>
    <source>
        <strain evidence="17">CCUG 56608</strain>
    </source>
</reference>
<dbReference type="InterPro" id="IPR036890">
    <property type="entry name" value="HATPase_C_sf"/>
</dbReference>
<feature type="transmembrane region" description="Helical" evidence="14">
    <location>
        <begin position="291"/>
        <end position="316"/>
    </location>
</feature>
<dbReference type="InterPro" id="IPR050351">
    <property type="entry name" value="BphY/WalK/GraS-like"/>
</dbReference>
<comment type="caution">
    <text evidence="16">The sequence shown here is derived from an EMBL/GenBank/DDBJ whole genome shotgun (WGS) entry which is preliminary data.</text>
</comment>
<keyword evidence="10 16" id="KW-0067">ATP-binding</keyword>
<proteinExistence type="predicted"/>
<dbReference type="CDD" id="cd18773">
    <property type="entry name" value="PDC1_HK_sensor"/>
    <property type="match status" value="1"/>
</dbReference>
<keyword evidence="7 14" id="KW-0812">Transmembrane</keyword>
<gene>
    <name evidence="16" type="ORF">ACFQ19_17450</name>
</gene>
<evidence type="ECO:0000313" key="16">
    <source>
        <dbReference type="EMBL" id="MFD1067796.1"/>
    </source>
</evidence>
<dbReference type="InterPro" id="IPR003594">
    <property type="entry name" value="HATPase_dom"/>
</dbReference>
<dbReference type="PROSITE" id="PS50109">
    <property type="entry name" value="HIS_KIN"/>
    <property type="match status" value="1"/>
</dbReference>
<evidence type="ECO:0000256" key="7">
    <source>
        <dbReference type="ARBA" id="ARBA00022692"/>
    </source>
</evidence>
<evidence type="ECO:0000256" key="6">
    <source>
        <dbReference type="ARBA" id="ARBA00022679"/>
    </source>
</evidence>
<dbReference type="CDD" id="cd00082">
    <property type="entry name" value="HisKA"/>
    <property type="match status" value="1"/>
</dbReference>
<evidence type="ECO:0000256" key="13">
    <source>
        <dbReference type="ARBA" id="ARBA00023136"/>
    </source>
</evidence>
<evidence type="ECO:0000256" key="8">
    <source>
        <dbReference type="ARBA" id="ARBA00022741"/>
    </source>
</evidence>
<keyword evidence="9" id="KW-0418">Kinase</keyword>
<dbReference type="SUPFAM" id="SSF47384">
    <property type="entry name" value="Homodimeric domain of signal transducing histidine kinase"/>
    <property type="match status" value="1"/>
</dbReference>
<evidence type="ECO:0000256" key="12">
    <source>
        <dbReference type="ARBA" id="ARBA00023012"/>
    </source>
</evidence>
<evidence type="ECO:0000256" key="5">
    <source>
        <dbReference type="ARBA" id="ARBA00022553"/>
    </source>
</evidence>
<dbReference type="PRINTS" id="PR00344">
    <property type="entry name" value="BCTRLSENSOR"/>
</dbReference>
<dbReference type="InterPro" id="IPR029151">
    <property type="entry name" value="Sensor-like_sf"/>
</dbReference>
<evidence type="ECO:0000256" key="9">
    <source>
        <dbReference type="ARBA" id="ARBA00022777"/>
    </source>
</evidence>
<keyword evidence="4" id="KW-1003">Cell membrane</keyword>
<dbReference type="CDD" id="cd18774">
    <property type="entry name" value="PDC2_HK_sensor"/>
    <property type="match status" value="1"/>
</dbReference>
<dbReference type="InterPro" id="IPR005467">
    <property type="entry name" value="His_kinase_dom"/>
</dbReference>
<protein>
    <recommendedName>
        <fullName evidence="3">histidine kinase</fullName>
        <ecNumber evidence="3">2.7.13.3</ecNumber>
    </recommendedName>
</protein>
<keyword evidence="6" id="KW-0808">Transferase</keyword>
<dbReference type="CDD" id="cd00075">
    <property type="entry name" value="HATPase"/>
    <property type="match status" value="1"/>
</dbReference>
<dbReference type="SMART" id="SM00387">
    <property type="entry name" value="HATPase_c"/>
    <property type="match status" value="1"/>
</dbReference>
<feature type="transmembrane region" description="Helical" evidence="14">
    <location>
        <begin position="16"/>
        <end position="37"/>
    </location>
</feature>
<dbReference type="Pfam" id="PF00512">
    <property type="entry name" value="HisKA"/>
    <property type="match status" value="1"/>
</dbReference>
<evidence type="ECO:0000256" key="14">
    <source>
        <dbReference type="SAM" id="Phobius"/>
    </source>
</evidence>
<keyword evidence="12" id="KW-0902">Two-component regulatory system</keyword>
<dbReference type="PANTHER" id="PTHR45453:SF1">
    <property type="entry name" value="PHOSPHATE REGULON SENSOR PROTEIN PHOR"/>
    <property type="match status" value="1"/>
</dbReference>
<accession>A0ABW3NN27</accession>
<dbReference type="SUPFAM" id="SSF103190">
    <property type="entry name" value="Sensory domain-like"/>
    <property type="match status" value="1"/>
</dbReference>
<name>A0ABW3NN27_9BACI</name>
<evidence type="ECO:0000256" key="4">
    <source>
        <dbReference type="ARBA" id="ARBA00022475"/>
    </source>
</evidence>
<evidence type="ECO:0000256" key="11">
    <source>
        <dbReference type="ARBA" id="ARBA00022989"/>
    </source>
</evidence>
<organism evidence="16 17">
    <name type="scientific">Oceanobacillus locisalsi</name>
    <dbReference type="NCBI Taxonomy" id="546107"/>
    <lineage>
        <taxon>Bacteria</taxon>
        <taxon>Bacillati</taxon>
        <taxon>Bacillota</taxon>
        <taxon>Bacilli</taxon>
        <taxon>Bacillales</taxon>
        <taxon>Bacillaceae</taxon>
        <taxon>Oceanobacillus</taxon>
    </lineage>
</organism>
<evidence type="ECO:0000256" key="1">
    <source>
        <dbReference type="ARBA" id="ARBA00000085"/>
    </source>
</evidence>
<evidence type="ECO:0000256" key="2">
    <source>
        <dbReference type="ARBA" id="ARBA00004651"/>
    </source>
</evidence>
<dbReference type="RefSeq" id="WP_379593948.1">
    <property type="nucleotide sequence ID" value="NZ_JBHTKK010000028.1"/>
</dbReference>
<dbReference type="SMART" id="SM00388">
    <property type="entry name" value="HisKA"/>
    <property type="match status" value="1"/>
</dbReference>
<keyword evidence="17" id="KW-1185">Reference proteome</keyword>
<dbReference type="SUPFAM" id="SSF55874">
    <property type="entry name" value="ATPase domain of HSP90 chaperone/DNA topoisomerase II/histidine kinase"/>
    <property type="match status" value="1"/>
</dbReference>